<evidence type="ECO:0000313" key="4">
    <source>
        <dbReference type="Proteomes" id="UP000037460"/>
    </source>
</evidence>
<dbReference type="Proteomes" id="UP000037460">
    <property type="component" value="Unassembled WGS sequence"/>
</dbReference>
<feature type="region of interest" description="Disordered" evidence="1">
    <location>
        <begin position="116"/>
        <end position="144"/>
    </location>
</feature>
<evidence type="ECO:0000259" key="2">
    <source>
        <dbReference type="PROSITE" id="PS50106"/>
    </source>
</evidence>
<feature type="domain" description="PDZ" evidence="2">
    <location>
        <begin position="140"/>
        <end position="214"/>
    </location>
</feature>
<keyword evidence="4" id="KW-1185">Reference proteome</keyword>
<gene>
    <name evidence="3" type="ORF">Ctob_012455</name>
</gene>
<evidence type="ECO:0000313" key="3">
    <source>
        <dbReference type="EMBL" id="KOO30590.1"/>
    </source>
</evidence>
<reference evidence="4" key="1">
    <citation type="journal article" date="2015" name="PLoS Genet.">
        <title>Genome Sequence and Transcriptome Analyses of Chrysochromulina tobin: Metabolic Tools for Enhanced Algal Fitness in the Prominent Order Prymnesiales (Haptophyceae).</title>
        <authorList>
            <person name="Hovde B.T."/>
            <person name="Deodato C.R."/>
            <person name="Hunsperger H.M."/>
            <person name="Ryken S.A."/>
            <person name="Yost W."/>
            <person name="Jha R.K."/>
            <person name="Patterson J."/>
            <person name="Monnat R.J. Jr."/>
            <person name="Barlow S.B."/>
            <person name="Starkenburg S.R."/>
            <person name="Cattolico R.A."/>
        </authorList>
    </citation>
    <scope>NUCLEOTIDE SEQUENCE</scope>
    <source>
        <strain evidence="4">CCMP291</strain>
    </source>
</reference>
<proteinExistence type="predicted"/>
<dbReference type="EMBL" id="JWZX01002198">
    <property type="protein sequence ID" value="KOO30590.1"/>
    <property type="molecule type" value="Genomic_DNA"/>
</dbReference>
<accession>A0A0M0JVL4</accession>
<dbReference type="InterPro" id="IPR001478">
    <property type="entry name" value="PDZ"/>
</dbReference>
<sequence length="341" mass="35414">MLSHKSGEQREPGPILWATMRAEAEEAEEARLKAARPSDAAPIIAAMLAEAEAAGPDSDSEWPSKSLASTPGIKGMAGWRSARDGARSLLAAARGGIDAGAPSAKDMLKKTFQDVVASRPRRAGDDSRAASRPPLPPPEPVDVRSAAQGLGIDISANNEVLGLVPGGQAEADGVQLFLGDKVVGIDGQLLGTRRLREVMQPGKPRYTLLIRRIEAVNAARAAHEAAAQLAAQRPSARRSPFAAANESLDAALVNAMLGPPLTGSDQATVVTGLPPLLPSFVVPLCEDYGYAAWPAPTEPSAAPIPIPSSKGRVRVRPNAAAQSLSYSAWGVTSVSQSVSQV</sequence>
<organism evidence="3 4">
    <name type="scientific">Chrysochromulina tobinii</name>
    <dbReference type="NCBI Taxonomy" id="1460289"/>
    <lineage>
        <taxon>Eukaryota</taxon>
        <taxon>Haptista</taxon>
        <taxon>Haptophyta</taxon>
        <taxon>Prymnesiophyceae</taxon>
        <taxon>Prymnesiales</taxon>
        <taxon>Chrysochromulinaceae</taxon>
        <taxon>Chrysochromulina</taxon>
    </lineage>
</organism>
<protein>
    <recommendedName>
        <fullName evidence="2">PDZ domain-containing protein</fullName>
    </recommendedName>
</protein>
<evidence type="ECO:0000256" key="1">
    <source>
        <dbReference type="SAM" id="MobiDB-lite"/>
    </source>
</evidence>
<dbReference type="InterPro" id="IPR036034">
    <property type="entry name" value="PDZ_sf"/>
</dbReference>
<dbReference type="AlphaFoldDB" id="A0A0M0JVL4"/>
<name>A0A0M0JVL4_9EUKA</name>
<dbReference type="SUPFAM" id="SSF50156">
    <property type="entry name" value="PDZ domain-like"/>
    <property type="match status" value="1"/>
</dbReference>
<dbReference type="PROSITE" id="PS50106">
    <property type="entry name" value="PDZ"/>
    <property type="match status" value="1"/>
</dbReference>
<comment type="caution">
    <text evidence="3">The sequence shown here is derived from an EMBL/GenBank/DDBJ whole genome shotgun (WGS) entry which is preliminary data.</text>
</comment>